<dbReference type="InterPro" id="IPR011032">
    <property type="entry name" value="GroES-like_sf"/>
</dbReference>
<comment type="caution">
    <text evidence="14">The sequence shown here is derived from an EMBL/GenBank/DDBJ whole genome shotgun (WGS) entry which is preliminary data.</text>
</comment>
<dbReference type="OrthoDB" id="7482721at2759"/>
<keyword evidence="8" id="KW-0443">Lipid metabolism</keyword>
<dbReference type="EC" id="1.3.1.104" evidence="11"/>
<keyword evidence="7" id="KW-0560">Oxidoreductase</keyword>
<evidence type="ECO:0000256" key="3">
    <source>
        <dbReference type="ARBA" id="ARBA00022516"/>
    </source>
</evidence>
<dbReference type="Pfam" id="PF08240">
    <property type="entry name" value="ADH_N"/>
    <property type="match status" value="1"/>
</dbReference>
<dbReference type="PANTHER" id="PTHR43981">
    <property type="entry name" value="ENOYL-[ACYL-CARRIER-PROTEIN] REDUCTASE, MITOCHONDRIAL"/>
    <property type="match status" value="1"/>
</dbReference>
<accession>A0A9P7B4Y4</accession>
<evidence type="ECO:0000256" key="11">
    <source>
        <dbReference type="ARBA" id="ARBA00038963"/>
    </source>
</evidence>
<dbReference type="Pfam" id="PF00107">
    <property type="entry name" value="ADH_zinc_N"/>
    <property type="match status" value="1"/>
</dbReference>
<reference evidence="14 15" key="1">
    <citation type="submission" date="2020-11" db="EMBL/GenBank/DDBJ databases">
        <title>Kefir isolates.</title>
        <authorList>
            <person name="Marcisauskas S."/>
            <person name="Kim Y."/>
            <person name="Blasche S."/>
        </authorList>
    </citation>
    <scope>NUCLEOTIDE SEQUENCE [LARGE SCALE GENOMIC DNA]</scope>
    <source>
        <strain evidence="14 15">KR</strain>
    </source>
</reference>
<dbReference type="Proteomes" id="UP000777482">
    <property type="component" value="Unassembled WGS sequence"/>
</dbReference>
<evidence type="ECO:0000256" key="8">
    <source>
        <dbReference type="ARBA" id="ARBA00023098"/>
    </source>
</evidence>
<evidence type="ECO:0000256" key="5">
    <source>
        <dbReference type="ARBA" id="ARBA00022857"/>
    </source>
</evidence>
<keyword evidence="15" id="KW-1185">Reference proteome</keyword>
<keyword evidence="9" id="KW-0496">Mitochondrion</keyword>
<dbReference type="PANTHER" id="PTHR43981:SF2">
    <property type="entry name" value="ENOYL-[ACYL-CARRIER-PROTEIN] REDUCTASE, MITOCHONDRIAL"/>
    <property type="match status" value="1"/>
</dbReference>
<dbReference type="PROSITE" id="PS51257">
    <property type="entry name" value="PROKAR_LIPOPROTEIN"/>
    <property type="match status" value="1"/>
</dbReference>
<evidence type="ECO:0000256" key="1">
    <source>
        <dbReference type="ARBA" id="ARBA00004173"/>
    </source>
</evidence>
<evidence type="ECO:0000256" key="10">
    <source>
        <dbReference type="ARBA" id="ARBA00023160"/>
    </source>
</evidence>
<dbReference type="GO" id="GO:0005739">
    <property type="term" value="C:mitochondrion"/>
    <property type="evidence" value="ECO:0007669"/>
    <property type="project" value="UniProtKB-SubCell"/>
</dbReference>
<dbReference type="InterPro" id="IPR013154">
    <property type="entry name" value="ADH-like_N"/>
</dbReference>
<proteinExistence type="inferred from homology"/>
<dbReference type="Gene3D" id="3.90.180.10">
    <property type="entry name" value="Medium-chain alcohol dehydrogenases, catalytic domain"/>
    <property type="match status" value="1"/>
</dbReference>
<dbReference type="SMART" id="SM00829">
    <property type="entry name" value="PKS_ER"/>
    <property type="match status" value="1"/>
</dbReference>
<organism evidence="14 15">
    <name type="scientific">Rhodotorula mucilaginosa</name>
    <name type="common">Yeast</name>
    <name type="synonym">Rhodotorula rubra</name>
    <dbReference type="NCBI Taxonomy" id="5537"/>
    <lineage>
        <taxon>Eukaryota</taxon>
        <taxon>Fungi</taxon>
        <taxon>Dikarya</taxon>
        <taxon>Basidiomycota</taxon>
        <taxon>Pucciniomycotina</taxon>
        <taxon>Microbotryomycetes</taxon>
        <taxon>Sporidiobolales</taxon>
        <taxon>Sporidiobolaceae</taxon>
        <taxon>Rhodotorula</taxon>
    </lineage>
</organism>
<keyword evidence="3" id="KW-0444">Lipid biosynthesis</keyword>
<evidence type="ECO:0000256" key="12">
    <source>
        <dbReference type="ARBA" id="ARBA00048843"/>
    </source>
</evidence>
<gene>
    <name evidence="14" type="primary">ETR1</name>
    <name evidence="14" type="ORF">C6P46_005572</name>
</gene>
<dbReference type="InterPro" id="IPR013149">
    <property type="entry name" value="ADH-like_C"/>
</dbReference>
<keyword evidence="6" id="KW-0809">Transit peptide</keyword>
<comment type="catalytic activity">
    <reaction evidence="12">
        <text>a 2,3-saturated acyl-[ACP] + NADP(+) = a (2E)-enoyl-[ACP] + NADPH + H(+)</text>
        <dbReference type="Rhea" id="RHEA:22564"/>
        <dbReference type="Rhea" id="RHEA-COMP:9925"/>
        <dbReference type="Rhea" id="RHEA-COMP:9926"/>
        <dbReference type="ChEBI" id="CHEBI:15378"/>
        <dbReference type="ChEBI" id="CHEBI:57783"/>
        <dbReference type="ChEBI" id="CHEBI:58349"/>
        <dbReference type="ChEBI" id="CHEBI:78784"/>
        <dbReference type="ChEBI" id="CHEBI:78785"/>
        <dbReference type="EC" id="1.3.1.104"/>
    </reaction>
</comment>
<comment type="subcellular location">
    <subcellularLocation>
        <location evidence="1">Mitochondrion</location>
    </subcellularLocation>
</comment>
<evidence type="ECO:0000259" key="13">
    <source>
        <dbReference type="SMART" id="SM00829"/>
    </source>
</evidence>
<evidence type="ECO:0000256" key="7">
    <source>
        <dbReference type="ARBA" id="ARBA00023002"/>
    </source>
</evidence>
<keyword evidence="5" id="KW-0521">NADP</keyword>
<feature type="domain" description="Enoyl reductase (ER)" evidence="13">
    <location>
        <begin position="78"/>
        <end position="433"/>
    </location>
</feature>
<dbReference type="PROSITE" id="PS00482">
    <property type="entry name" value="DIHYDROOROTASE_1"/>
    <property type="match status" value="1"/>
</dbReference>
<dbReference type="InterPro" id="IPR036291">
    <property type="entry name" value="NAD(P)-bd_dom_sf"/>
</dbReference>
<evidence type="ECO:0000256" key="2">
    <source>
        <dbReference type="ARBA" id="ARBA00010371"/>
    </source>
</evidence>
<dbReference type="InterPro" id="IPR002195">
    <property type="entry name" value="Dihydroorotase_CS"/>
</dbReference>
<evidence type="ECO:0000256" key="9">
    <source>
        <dbReference type="ARBA" id="ARBA00023128"/>
    </source>
</evidence>
<evidence type="ECO:0000256" key="4">
    <source>
        <dbReference type="ARBA" id="ARBA00022832"/>
    </source>
</evidence>
<evidence type="ECO:0000313" key="14">
    <source>
        <dbReference type="EMBL" id="KAG0658826.1"/>
    </source>
</evidence>
<dbReference type="SUPFAM" id="SSF51735">
    <property type="entry name" value="NAD(P)-binding Rossmann-fold domains"/>
    <property type="match status" value="1"/>
</dbReference>
<evidence type="ECO:0000256" key="6">
    <source>
        <dbReference type="ARBA" id="ARBA00022946"/>
    </source>
</evidence>
<dbReference type="Gene3D" id="3.40.50.720">
    <property type="entry name" value="NAD(P)-binding Rossmann-like Domain"/>
    <property type="match status" value="1"/>
</dbReference>
<dbReference type="GO" id="GO:0016812">
    <property type="term" value="F:hydrolase activity, acting on carbon-nitrogen (but not peptide) bonds, in cyclic amides"/>
    <property type="evidence" value="ECO:0007669"/>
    <property type="project" value="InterPro"/>
</dbReference>
<dbReference type="InterPro" id="IPR020843">
    <property type="entry name" value="ER"/>
</dbReference>
<dbReference type="FunFam" id="3.40.50.720:FF:000112">
    <property type="entry name" value="Enoyl-[acyl-carrier-protein] reductase 1, mitochondrial"/>
    <property type="match status" value="1"/>
</dbReference>
<dbReference type="CDD" id="cd08290">
    <property type="entry name" value="ETR"/>
    <property type="match status" value="1"/>
</dbReference>
<dbReference type="SUPFAM" id="SSF50129">
    <property type="entry name" value="GroES-like"/>
    <property type="match status" value="1"/>
</dbReference>
<dbReference type="GO" id="GO:0006633">
    <property type="term" value="P:fatty acid biosynthetic process"/>
    <property type="evidence" value="ECO:0007669"/>
    <property type="project" value="UniProtKB-KW"/>
</dbReference>
<dbReference type="AlphaFoldDB" id="A0A9P7B4Y4"/>
<dbReference type="GO" id="GO:0141148">
    <property type="term" value="F:enoyl-[acyl-carrier-protein] reductase (NADPH) activity"/>
    <property type="evidence" value="ECO:0007669"/>
    <property type="project" value="UniProtKB-EC"/>
</dbReference>
<dbReference type="InterPro" id="IPR051034">
    <property type="entry name" value="Mito_Enoyl-ACP_Reductase"/>
</dbReference>
<comment type="similarity">
    <text evidence="2">Belongs to the zinc-containing alcohol dehydrogenase family. Quinone oxidoreductase subfamily.</text>
</comment>
<name>A0A9P7B4Y4_RHOMI</name>
<evidence type="ECO:0000313" key="15">
    <source>
        <dbReference type="Proteomes" id="UP000777482"/>
    </source>
</evidence>
<protein>
    <recommendedName>
        <fullName evidence="11">enoyl-[acyl-carrier-protein] reductase</fullName>
        <ecNumber evidence="11">1.3.1.104</ecNumber>
    </recommendedName>
</protein>
<dbReference type="EMBL" id="PUHQ01000061">
    <property type="protein sequence ID" value="KAG0658826.1"/>
    <property type="molecule type" value="Genomic_DNA"/>
</dbReference>
<sequence>MALRYKCPNQVAIPAFVYACEENISRRSPRECIIIGSSPVTTMFAAPVHRRGFATSCRALAGLTGPVESRAVVFAEHGDPTKVLKAHRYRLDKLDKGQVRLRFELGAINPADINVIQGVYPSKPQVREDIGPEPLSIMGNEGVATIEGFEEDGQVEHRFKVGDRVVMGAPQLGTWQSHANLPHSSLIPLPSDAHLHLRQAATLAINPPTAWRMLSDFVPLNPEDPNSVSKGKKKQWVIQNGANSAVGQAVIQLAREWGVGTINLVRSRPSIDELKSHLQSLGADHVLTYDEFLSRENNTRTKIKEWIGRDGEMRLALNCVGGKETAEMAKLLSMDGKLVTYGGMAKTALALPPSLFIFRKLTSVGFWLSNWVQTHPEERQTMMRSLAELTAQGKLKEPETEVVELAGSDEEVAEKMSGVMKRIEEGRGKKILLHWKDE</sequence>
<keyword evidence="10" id="KW-0275">Fatty acid biosynthesis</keyword>
<keyword evidence="4" id="KW-0276">Fatty acid metabolism</keyword>